<proteinExistence type="inferred from homology"/>
<dbReference type="Proteomes" id="UP000078124">
    <property type="component" value="Unassembled WGS sequence"/>
</dbReference>
<organism evidence="6 9">
    <name type="scientific">Raoultella planticola</name>
    <name type="common">Klebsiella planticola</name>
    <dbReference type="NCBI Taxonomy" id="575"/>
    <lineage>
        <taxon>Bacteria</taxon>
        <taxon>Pseudomonadati</taxon>
        <taxon>Pseudomonadota</taxon>
        <taxon>Gammaproteobacteria</taxon>
        <taxon>Enterobacterales</taxon>
        <taxon>Enterobacteriaceae</taxon>
        <taxon>Klebsiella/Raoultella group</taxon>
        <taxon>Raoultella</taxon>
    </lineage>
</organism>
<gene>
    <name evidence="7" type="primary">dgoA</name>
    <name evidence="6" type="ORF">DN603_23645</name>
    <name evidence="7" type="ORF">SAMEA2273876_02200</name>
</gene>
<sequence>MTTSDSLPLVAILRGVTPDDVLVHMAELYRAGFTQVEIPLNSPNWQQSIVLAVKHYGDRMRIGAGTVTTPREVAILKEAGCEFILTPNTDISVIKAATSAGMATCIGCLTASEALTALRHGASMLKIFPAGDVGPGYIRSLRAILPSNTRLYAVGGITATNLADYLRAGCEGAGLGSDLYRAEQSQAETAEKAQRFIQAWRAWQA</sequence>
<dbReference type="CDD" id="cd00452">
    <property type="entry name" value="KDPG_aldolase"/>
    <property type="match status" value="1"/>
</dbReference>
<evidence type="ECO:0000313" key="7">
    <source>
        <dbReference type="EMBL" id="SBL98213.1"/>
    </source>
</evidence>
<dbReference type="InterPro" id="IPR000887">
    <property type="entry name" value="Aldlse_KDPG_KHG"/>
</dbReference>
<reference evidence="7 8" key="1">
    <citation type="submission" date="2016-05" db="EMBL/GenBank/DDBJ databases">
        <authorList>
            <consortium name="Pathogen Informatics"/>
        </authorList>
    </citation>
    <scope>NUCLEOTIDE SEQUENCE [LARGE SCALE GENOMIC DNA]</scope>
    <source>
        <strain evidence="7 8">2880STDY5682802</strain>
    </source>
</reference>
<dbReference type="EMBL" id="FLAC01000007">
    <property type="protein sequence ID" value="SBL98213.1"/>
    <property type="molecule type" value="Genomic_DNA"/>
</dbReference>
<dbReference type="SUPFAM" id="SSF51569">
    <property type="entry name" value="Aldolase"/>
    <property type="match status" value="1"/>
</dbReference>
<dbReference type="KEGG" id="rpln:B1209_00175"/>
<dbReference type="EC" id="4.1.2.21" evidence="7"/>
<accession>A0A443VGY5</accession>
<evidence type="ECO:0000256" key="5">
    <source>
        <dbReference type="ARBA" id="ARBA00023277"/>
    </source>
</evidence>
<dbReference type="Gene3D" id="3.20.20.70">
    <property type="entry name" value="Aldolase class I"/>
    <property type="match status" value="1"/>
</dbReference>
<dbReference type="NCBIfam" id="NF006600">
    <property type="entry name" value="PRK09140.1"/>
    <property type="match status" value="1"/>
</dbReference>
<evidence type="ECO:0000313" key="8">
    <source>
        <dbReference type="Proteomes" id="UP000078124"/>
    </source>
</evidence>
<dbReference type="InterPro" id="IPR013785">
    <property type="entry name" value="Aldolase_TIM"/>
</dbReference>
<evidence type="ECO:0000256" key="3">
    <source>
        <dbReference type="ARBA" id="ARBA00011233"/>
    </source>
</evidence>
<evidence type="ECO:0000313" key="6">
    <source>
        <dbReference type="EMBL" id="RWT18282.1"/>
    </source>
</evidence>
<comment type="pathway">
    <text evidence="1">Carbohydrate acid metabolism.</text>
</comment>
<comment type="caution">
    <text evidence="6">The sequence shown here is derived from an EMBL/GenBank/DDBJ whole genome shotgun (WGS) entry which is preliminary data.</text>
</comment>
<comment type="subunit">
    <text evidence="3">Homotrimer.</text>
</comment>
<dbReference type="Pfam" id="PF01081">
    <property type="entry name" value="Aldolase"/>
    <property type="match status" value="1"/>
</dbReference>
<name>A0A443VGY5_RAOPL</name>
<evidence type="ECO:0000256" key="4">
    <source>
        <dbReference type="ARBA" id="ARBA00023239"/>
    </source>
</evidence>
<dbReference type="PANTHER" id="PTHR30246">
    <property type="entry name" value="2-KETO-3-DEOXY-6-PHOSPHOGLUCONATE ALDOLASE"/>
    <property type="match status" value="1"/>
</dbReference>
<dbReference type="EMBL" id="QKOX01000032">
    <property type="protein sequence ID" value="RWT18282.1"/>
    <property type="molecule type" value="Genomic_DNA"/>
</dbReference>
<dbReference type="Proteomes" id="UP000288843">
    <property type="component" value="Unassembled WGS sequence"/>
</dbReference>
<dbReference type="GO" id="GO:0008674">
    <property type="term" value="F:2-dehydro-3-deoxy-6-phosphogalactonate aldolase activity"/>
    <property type="evidence" value="ECO:0007669"/>
    <property type="project" value="UniProtKB-EC"/>
</dbReference>
<evidence type="ECO:0000313" key="9">
    <source>
        <dbReference type="Proteomes" id="UP000288843"/>
    </source>
</evidence>
<dbReference type="PANTHER" id="PTHR30246:SF1">
    <property type="entry name" value="2-DEHYDRO-3-DEOXY-6-PHOSPHOGALACTONATE ALDOLASE-RELATED"/>
    <property type="match status" value="1"/>
</dbReference>
<protein>
    <submittedName>
        <fullName evidence="6">2-dehydro-3-deoxy-6-phosphogalactonate aldolase</fullName>
        <ecNumber evidence="7">4.1.2.21</ecNumber>
    </submittedName>
</protein>
<keyword evidence="4 7" id="KW-0456">Lyase</keyword>
<dbReference type="RefSeq" id="WP_032698496.1">
    <property type="nucleotide sequence ID" value="NZ_BIIS01000007.1"/>
</dbReference>
<reference evidence="6 9" key="2">
    <citation type="submission" date="2018-06" db="EMBL/GenBank/DDBJ databases">
        <title>Carbapenemase-producing Enterobacteriaceae present in wastewater treatment plant effluent and nearby surface waters in the US.</title>
        <authorList>
            <person name="Mathys D.A."/>
            <person name="Mollenkopf D.F."/>
            <person name="Feicht S.M."/>
            <person name="Adams R.J."/>
            <person name="Albers A.L."/>
            <person name="Stuever D.M."/>
            <person name="Daniels J.B."/>
            <person name="Wittum T.E."/>
        </authorList>
    </citation>
    <scope>NUCLEOTIDE SEQUENCE [LARGE SCALE GENOMIC DNA]</scope>
    <source>
        <strain evidence="6 9">GEO_47_Down_B</strain>
    </source>
</reference>
<comment type="similarity">
    <text evidence="2">Belongs to the KHG/KDPG aldolase family.</text>
</comment>
<evidence type="ECO:0000256" key="2">
    <source>
        <dbReference type="ARBA" id="ARBA00006906"/>
    </source>
</evidence>
<evidence type="ECO:0000256" key="1">
    <source>
        <dbReference type="ARBA" id="ARBA00004761"/>
    </source>
</evidence>
<keyword evidence="5" id="KW-0119">Carbohydrate metabolism</keyword>
<dbReference type="AlphaFoldDB" id="A0A443VGY5"/>